<proteinExistence type="predicted"/>
<organism evidence="2">
    <name type="scientific">uncultured Thermomicrobiales bacterium</name>
    <dbReference type="NCBI Taxonomy" id="1645740"/>
    <lineage>
        <taxon>Bacteria</taxon>
        <taxon>Pseudomonadati</taxon>
        <taxon>Thermomicrobiota</taxon>
        <taxon>Thermomicrobia</taxon>
        <taxon>Thermomicrobiales</taxon>
        <taxon>environmental samples</taxon>
    </lineage>
</organism>
<feature type="non-terminal residue" evidence="2">
    <location>
        <position position="134"/>
    </location>
</feature>
<feature type="compositionally biased region" description="Basic and acidic residues" evidence="1">
    <location>
        <begin position="1"/>
        <end position="23"/>
    </location>
</feature>
<accession>A0A6J4VTU4</accession>
<feature type="region of interest" description="Disordered" evidence="1">
    <location>
        <begin position="1"/>
        <end position="134"/>
    </location>
</feature>
<protein>
    <submittedName>
        <fullName evidence="2">Uncharacterized protein</fullName>
    </submittedName>
</protein>
<gene>
    <name evidence="2" type="ORF">AVDCRST_MAG18-4210</name>
</gene>
<feature type="compositionally biased region" description="Basic residues" evidence="1">
    <location>
        <begin position="44"/>
        <end position="54"/>
    </location>
</feature>
<reference evidence="2" key="1">
    <citation type="submission" date="2020-02" db="EMBL/GenBank/DDBJ databases">
        <authorList>
            <person name="Meier V. D."/>
        </authorList>
    </citation>
    <scope>NUCLEOTIDE SEQUENCE</scope>
    <source>
        <strain evidence="2">AVDCRST_MAG18</strain>
    </source>
</reference>
<evidence type="ECO:0000313" key="2">
    <source>
        <dbReference type="EMBL" id="CAA9587792.1"/>
    </source>
</evidence>
<feature type="non-terminal residue" evidence="2">
    <location>
        <position position="1"/>
    </location>
</feature>
<evidence type="ECO:0000256" key="1">
    <source>
        <dbReference type="SAM" id="MobiDB-lite"/>
    </source>
</evidence>
<sequence>GRPECGHGDGGRDATGREGGGGDRRRRAGDRRGDRRPVRARGGAGRRRGPRRGAGRGGRGADHRGGRRGAGPPRRCDRGGGGRDGRGANPGSLRARGHPGQQRRALLRRRHPHDRRGDLGSQFRRRPEERLPLH</sequence>
<dbReference type="AlphaFoldDB" id="A0A6J4VTU4"/>
<name>A0A6J4VTU4_9BACT</name>
<feature type="compositionally biased region" description="Basic residues" evidence="1">
    <location>
        <begin position="105"/>
        <end position="114"/>
    </location>
</feature>
<feature type="compositionally biased region" description="Basic and acidic residues" evidence="1">
    <location>
        <begin position="74"/>
        <end position="86"/>
    </location>
</feature>
<feature type="compositionally biased region" description="Basic and acidic residues" evidence="1">
    <location>
        <begin position="125"/>
        <end position="134"/>
    </location>
</feature>
<dbReference type="EMBL" id="CADCWN010000337">
    <property type="protein sequence ID" value="CAA9587792.1"/>
    <property type="molecule type" value="Genomic_DNA"/>
</dbReference>